<feature type="compositionally biased region" description="Basic and acidic residues" evidence="1">
    <location>
        <begin position="1025"/>
        <end position="1035"/>
    </location>
</feature>
<feature type="region of interest" description="Disordered" evidence="1">
    <location>
        <begin position="806"/>
        <end position="887"/>
    </location>
</feature>
<feature type="region of interest" description="Disordered" evidence="1">
    <location>
        <begin position="480"/>
        <end position="499"/>
    </location>
</feature>
<reference evidence="2" key="1">
    <citation type="submission" date="2020-07" db="EMBL/GenBank/DDBJ databases">
        <authorList>
            <person name="Nazaruddin N."/>
        </authorList>
    </citation>
    <scope>NUCLEOTIDE SEQUENCE</scope>
</reference>
<dbReference type="Proteomes" id="UP000752696">
    <property type="component" value="Unassembled WGS sequence"/>
</dbReference>
<dbReference type="EMBL" id="CAJDYZ010010013">
    <property type="protein sequence ID" value="CAD1477446.1"/>
    <property type="molecule type" value="Genomic_DNA"/>
</dbReference>
<feature type="compositionally biased region" description="Basic and acidic residues" evidence="1">
    <location>
        <begin position="376"/>
        <end position="389"/>
    </location>
</feature>
<feature type="compositionally biased region" description="Basic residues" evidence="1">
    <location>
        <begin position="1100"/>
        <end position="1113"/>
    </location>
</feature>
<feature type="compositionally biased region" description="Low complexity" evidence="1">
    <location>
        <begin position="1114"/>
        <end position="1136"/>
    </location>
</feature>
<feature type="compositionally biased region" description="Basic and acidic residues" evidence="1">
    <location>
        <begin position="697"/>
        <end position="707"/>
    </location>
</feature>
<sequence length="1213" mass="133165">PLHSPLSRYSPHLSTITESPLSTLRRYSPVPVVASRHRRVIDTADIDVSTPRMLMQDGGHQKGRLRRDRPTIKIRSQALKDNPALRQHNERHERSVGELLVEKFLIKDKKLDETEKRLQLLRQTSPNTDEDQDSDKDLQQVKSKITRRFTRRRSSADIQLDAEQIEREVAYAQVQAKVLDTLVAEEQAEIENEVRRGTLIRKGGPLGGPRTVARFFRSDGESLSQGEEEASAQKVRKTLKKVKKKRRTTEKPSPPIEESENPRGRASSTSSDVSADIQTSENDEEELRKRSSSQMFKVEASNSVGDFSTIWVNSSPTEQFRESVKIPVPKKAAARNEHEAQDESETEVVLPVKKPYVKDTSRNSVYFTVKTPPETPKNDLEIVADDRTKPVSPKGKIVGQILSVEQTEKTPGSPKEKTVSQTLSADVIEKGSKKTPEVSAKGIKIDEISTKDTNLKGEILSKRKKETIQKKTVDIPKQKKLEFLDKRSPPQCPVSSVVPASKKEELPGLGRIVDVAAKTRVKESNVTLTSDDLLASESSASGALPSVADSLPKASKINTDENNAVEAPKCALLREPQYLAKPTSTKTEDVVSPLSGKKVAKAVTLRNAFATSVPGETGNADRPKEPSKKVNQSTNASSNEDANNNLACKPTLSEGNAQKVEASGRVAERSEKSAKEDVKDNKVKEGSSFEKMVTTRKNTEANKEPKIPWRTKGFPKVDAPGESSIVADSKPISRPEQPTDTKSSKQSVDEKPMTSLTPLEKPAVNGEIGSLFKSTSTESIDFWSEIKGPESPKVTKVANKGFCFAAGSKSSESGQAVEDLAGRQLDKKKETDPKISVAAPPAELSNIPVIEEERRETEEDPSTKSENLESDKGDSAPKKGLKKKKKNLSITIDPIQNAYSTVKRTPFKREDSSASTVSYKSATSTPDTCVPDSEVSTPVLEVPVINIEEDEPKTPTNDWQDVKLSKISKWNNHSDLSNVEAEQEVTPVPSKEVSAACSPESTPESSKKKKIVRKKKPSTTKKSSTKKDSNKDSKGSKNSSTKKSSAKSQEAPKPPEVKNSGKAKQENKNAPTPKPIDLIRMFYTTPSALLTATPRDLSKVRRAKIKRKKHHSRTPSVSSDSTGSTTSTATTESSGSMELDDDPEHKRMNSTRSNDSGFDGSPRISSYSVLLELPDKTRSQLAEIVLCSQSVGGVFMCFCEATYAGFNYFPAIL</sequence>
<proteinExistence type="predicted"/>
<feature type="region of interest" description="Disordered" evidence="1">
    <location>
        <begin position="219"/>
        <end position="296"/>
    </location>
</feature>
<feature type="compositionally biased region" description="Polar residues" evidence="1">
    <location>
        <begin position="968"/>
        <end position="977"/>
    </location>
</feature>
<feature type="compositionally biased region" description="Basic and acidic residues" evidence="1">
    <location>
        <begin position="851"/>
        <end position="877"/>
    </location>
</feature>
<evidence type="ECO:0000313" key="2">
    <source>
        <dbReference type="EMBL" id="CAD1477446.1"/>
    </source>
</evidence>
<accession>A0A6V7HDQ3</accession>
<feature type="region of interest" description="Disordered" evidence="1">
    <location>
        <begin position="1093"/>
        <end position="1160"/>
    </location>
</feature>
<dbReference type="AlphaFoldDB" id="A0A6V7HDQ3"/>
<dbReference type="OrthoDB" id="63267at2759"/>
<organism evidence="2 3">
    <name type="scientific">Heterotrigona itama</name>
    <dbReference type="NCBI Taxonomy" id="395501"/>
    <lineage>
        <taxon>Eukaryota</taxon>
        <taxon>Metazoa</taxon>
        <taxon>Ecdysozoa</taxon>
        <taxon>Arthropoda</taxon>
        <taxon>Hexapoda</taxon>
        <taxon>Insecta</taxon>
        <taxon>Pterygota</taxon>
        <taxon>Neoptera</taxon>
        <taxon>Endopterygota</taxon>
        <taxon>Hymenoptera</taxon>
        <taxon>Apocrita</taxon>
        <taxon>Aculeata</taxon>
        <taxon>Apoidea</taxon>
        <taxon>Anthophila</taxon>
        <taxon>Apidae</taxon>
        <taxon>Heterotrigona</taxon>
    </lineage>
</organism>
<evidence type="ECO:0000256" key="1">
    <source>
        <dbReference type="SAM" id="MobiDB-lite"/>
    </source>
</evidence>
<feature type="compositionally biased region" description="Basic and acidic residues" evidence="1">
    <location>
        <begin position="619"/>
        <end position="628"/>
    </location>
</feature>
<feature type="compositionally biased region" description="Basic and acidic residues" evidence="1">
    <location>
        <begin position="427"/>
        <end position="436"/>
    </location>
</feature>
<gene>
    <name evidence="2" type="ORF">MHI_LOCUS726412</name>
</gene>
<feature type="region of interest" description="Disordered" evidence="1">
    <location>
        <begin position="899"/>
        <end position="1078"/>
    </location>
</feature>
<feature type="compositionally biased region" description="Low complexity" evidence="1">
    <location>
        <begin position="1036"/>
        <end position="1048"/>
    </location>
</feature>
<feature type="compositionally biased region" description="Basic and acidic residues" evidence="1">
    <location>
        <begin position="820"/>
        <end position="833"/>
    </location>
</feature>
<feature type="compositionally biased region" description="Polar residues" evidence="1">
    <location>
        <begin position="266"/>
        <end position="280"/>
    </location>
</feature>
<protein>
    <submittedName>
        <fullName evidence="2">Uncharacterized protein</fullName>
    </submittedName>
</protein>
<keyword evidence="3" id="KW-1185">Reference proteome</keyword>
<feature type="region of interest" description="Disordered" evidence="1">
    <location>
        <begin position="367"/>
        <end position="439"/>
    </location>
</feature>
<feature type="compositionally biased region" description="Polar residues" evidence="1">
    <location>
        <begin position="629"/>
        <end position="646"/>
    </location>
</feature>
<feature type="region of interest" description="Disordered" evidence="1">
    <location>
        <begin position="53"/>
        <end position="93"/>
    </location>
</feature>
<feature type="compositionally biased region" description="Basic and acidic residues" evidence="1">
    <location>
        <begin position="731"/>
        <end position="752"/>
    </location>
</feature>
<feature type="compositionally biased region" description="Basic and acidic residues" evidence="1">
    <location>
        <begin position="666"/>
        <end position="688"/>
    </location>
</feature>
<feature type="non-terminal residue" evidence="2">
    <location>
        <position position="1"/>
    </location>
</feature>
<feature type="compositionally biased region" description="Basic residues" evidence="1">
    <location>
        <begin position="234"/>
        <end position="248"/>
    </location>
</feature>
<feature type="compositionally biased region" description="Polar residues" evidence="1">
    <location>
        <begin position="913"/>
        <end position="927"/>
    </location>
</feature>
<feature type="compositionally biased region" description="Low complexity" evidence="1">
    <location>
        <begin position="530"/>
        <end position="546"/>
    </location>
</feature>
<comment type="caution">
    <text evidence="2">The sequence shown here is derived from an EMBL/GenBank/DDBJ whole genome shotgun (WGS) entry which is preliminary data.</text>
</comment>
<feature type="compositionally biased region" description="Basic residues" evidence="1">
    <location>
        <begin position="1007"/>
        <end position="1019"/>
    </location>
</feature>
<evidence type="ECO:0000313" key="3">
    <source>
        <dbReference type="Proteomes" id="UP000752696"/>
    </source>
</evidence>
<name>A0A6V7HDQ3_9HYME</name>
<feature type="region of interest" description="Disordered" evidence="1">
    <location>
        <begin position="526"/>
        <end position="770"/>
    </location>
</feature>
<feature type="region of interest" description="Disordered" evidence="1">
    <location>
        <begin position="117"/>
        <end position="142"/>
    </location>
</feature>